<accession>A0ABX1K6H5</accession>
<organism evidence="1 2">
    <name type="scientific">Microbacterium salsuginis</name>
    <dbReference type="NCBI Taxonomy" id="2722803"/>
    <lineage>
        <taxon>Bacteria</taxon>
        <taxon>Bacillati</taxon>
        <taxon>Actinomycetota</taxon>
        <taxon>Actinomycetes</taxon>
        <taxon>Micrococcales</taxon>
        <taxon>Microbacteriaceae</taxon>
        <taxon>Microbacterium</taxon>
    </lineage>
</organism>
<gene>
    <name evidence="1" type="ORF">HF576_01975</name>
</gene>
<name>A0ABX1K6H5_9MICO</name>
<proteinExistence type="predicted"/>
<dbReference type="Proteomes" id="UP001429745">
    <property type="component" value="Unassembled WGS sequence"/>
</dbReference>
<dbReference type="RefSeq" id="WP_168911098.1">
    <property type="nucleotide sequence ID" value="NZ_JABACI010000001.1"/>
</dbReference>
<evidence type="ECO:0000313" key="1">
    <source>
        <dbReference type="EMBL" id="NLP82607.1"/>
    </source>
</evidence>
<reference evidence="1 2" key="1">
    <citation type="submission" date="2020-04" db="EMBL/GenBank/DDBJ databases">
        <title>CFH 90308 Microbacterium sp.</title>
        <authorList>
            <person name="Nie G."/>
            <person name="Ming H."/>
            <person name="Xia T."/>
        </authorList>
    </citation>
    <scope>NUCLEOTIDE SEQUENCE [LARGE SCALE GENOMIC DNA]</scope>
    <source>
        <strain evidence="1 2">CFH 90308</strain>
    </source>
</reference>
<keyword evidence="2" id="KW-1185">Reference proteome</keyword>
<dbReference type="EMBL" id="JABACI010000001">
    <property type="protein sequence ID" value="NLP82607.1"/>
    <property type="molecule type" value="Genomic_DNA"/>
</dbReference>
<sequence length="54" mass="5905">MSERTGFSVKTLANWRSKTRAGEPTGPAFVKAGALIRYDSDAVAEWQQTFEAVA</sequence>
<evidence type="ECO:0000313" key="2">
    <source>
        <dbReference type="Proteomes" id="UP001429745"/>
    </source>
</evidence>
<protein>
    <submittedName>
        <fullName evidence="1">Excisionase</fullName>
    </submittedName>
</protein>
<comment type="caution">
    <text evidence="1">The sequence shown here is derived from an EMBL/GenBank/DDBJ whole genome shotgun (WGS) entry which is preliminary data.</text>
</comment>